<dbReference type="PANTHER" id="PTHR12428:SF65">
    <property type="entry name" value="CYTOCHROME C OXIDASE ASSEMBLY PROTEIN COX18, MITOCHONDRIAL"/>
    <property type="match status" value="1"/>
</dbReference>
<accession>A0A8H9H6N9</accession>
<evidence type="ECO:0000313" key="21">
    <source>
        <dbReference type="Proteomes" id="UP000614239"/>
    </source>
</evidence>
<feature type="transmembrane region" description="Helical" evidence="18">
    <location>
        <begin position="34"/>
        <end position="56"/>
    </location>
</feature>
<keyword evidence="10" id="KW-0143">Chaperone</keyword>
<dbReference type="PANTHER" id="PTHR12428">
    <property type="entry name" value="OXA1"/>
    <property type="match status" value="1"/>
</dbReference>
<dbReference type="CDD" id="cd20070">
    <property type="entry name" value="5TM_YidC_Alb3"/>
    <property type="match status" value="1"/>
</dbReference>
<keyword evidence="9 18" id="KW-0472">Membrane</keyword>
<feature type="transmembrane region" description="Helical" evidence="18">
    <location>
        <begin position="227"/>
        <end position="249"/>
    </location>
</feature>
<dbReference type="GO" id="GO:0032977">
    <property type="term" value="F:membrane insertase activity"/>
    <property type="evidence" value="ECO:0007669"/>
    <property type="project" value="InterPro"/>
</dbReference>
<evidence type="ECO:0000256" key="4">
    <source>
        <dbReference type="ARBA" id="ARBA00022448"/>
    </source>
</evidence>
<dbReference type="EMBL" id="BMNJ01000001">
    <property type="protein sequence ID" value="GGO95038.1"/>
    <property type="molecule type" value="Genomic_DNA"/>
</dbReference>
<evidence type="ECO:0000256" key="16">
    <source>
        <dbReference type="RuleBase" id="RU003945"/>
    </source>
</evidence>
<dbReference type="InterPro" id="IPR047196">
    <property type="entry name" value="YidC_ALB_C"/>
</dbReference>
<evidence type="ECO:0000256" key="11">
    <source>
        <dbReference type="ARBA" id="ARBA00025034"/>
    </source>
</evidence>
<evidence type="ECO:0000256" key="7">
    <source>
        <dbReference type="ARBA" id="ARBA00022927"/>
    </source>
</evidence>
<evidence type="ECO:0000256" key="2">
    <source>
        <dbReference type="ARBA" id="ARBA00010527"/>
    </source>
</evidence>
<organism evidence="20 21">
    <name type="scientific">Actinomyces gaoshouyii</name>
    <dbReference type="NCBI Taxonomy" id="1960083"/>
    <lineage>
        <taxon>Bacteria</taxon>
        <taxon>Bacillati</taxon>
        <taxon>Actinomycetota</taxon>
        <taxon>Actinomycetes</taxon>
        <taxon>Actinomycetales</taxon>
        <taxon>Actinomycetaceae</taxon>
        <taxon>Actinomyces</taxon>
    </lineage>
</organism>
<dbReference type="GO" id="GO:0005886">
    <property type="term" value="C:plasma membrane"/>
    <property type="evidence" value="ECO:0007669"/>
    <property type="project" value="UniProtKB-SubCell"/>
</dbReference>
<evidence type="ECO:0000256" key="6">
    <source>
        <dbReference type="ARBA" id="ARBA00022692"/>
    </source>
</evidence>
<evidence type="ECO:0000256" key="12">
    <source>
        <dbReference type="ARBA" id="ARBA00026028"/>
    </source>
</evidence>
<dbReference type="NCBIfam" id="TIGR03592">
    <property type="entry name" value="yidC_oxa1_cterm"/>
    <property type="match status" value="1"/>
</dbReference>
<sequence length="398" mass="44328">MDSFLWPLKVAIAWVMVHIHQALVAIGLPDGAGIAWVLSIVGLTIVVRLLIMPLFVRQIRAQRGMQLMQPELKALQDKYKGKKDPASRQRQQEEMMALYRKHGTNPLASCMPIIVQLPIFWALFRVLNHLQPIASGEGYSGHYSIGPLTQEFAQQVQDSTVLGAPLSSSFMRADGDLTVQIVSVILILAMSVSQWYTMAQITTKNMPDSSKTDDNPMMRTQKIMTTVMPIMFAVTGINFQIGVLIYWLVSNLWTMGQQFYTIHRMPAPGSEAERNYRAKQNAKRAAKGLPSLEEEEAAKRAAQAEAAGRTGGQRVQPVRKNRQKRSLPATVQEAHAAKGSEDGASDDDSHASMTTGSAKHGGLTEQEIARRRYERKARARQQAAAKRKAQAKKQRKNR</sequence>
<keyword evidence="8 18" id="KW-1133">Transmembrane helix</keyword>
<evidence type="ECO:0000256" key="8">
    <source>
        <dbReference type="ARBA" id="ARBA00022989"/>
    </source>
</evidence>
<feature type="transmembrane region" description="Helical" evidence="18">
    <location>
        <begin position="177"/>
        <end position="196"/>
    </location>
</feature>
<dbReference type="InterPro" id="IPR001708">
    <property type="entry name" value="YidC/ALB3/OXA1/COX18"/>
</dbReference>
<gene>
    <name evidence="20" type="ORF">GCM10011612_01920</name>
</gene>
<name>A0A8H9H6N9_9ACTO</name>
<evidence type="ECO:0000256" key="1">
    <source>
        <dbReference type="ARBA" id="ARBA00004651"/>
    </source>
</evidence>
<comment type="function">
    <text evidence="11">Required for the insertion and/or proper folding and/or complex formation of integral membrane proteins into the membrane. Involved in integration of membrane proteins that insert both dependently and independently of the Sec translocase complex, as well as at least some lipoproteins. Aids folding of multispanning membrane proteins.</text>
</comment>
<keyword evidence="21" id="KW-1185">Reference proteome</keyword>
<feature type="transmembrane region" description="Helical" evidence="18">
    <location>
        <begin position="105"/>
        <end position="124"/>
    </location>
</feature>
<evidence type="ECO:0000313" key="20">
    <source>
        <dbReference type="EMBL" id="GGO95038.1"/>
    </source>
</evidence>
<evidence type="ECO:0000256" key="13">
    <source>
        <dbReference type="ARBA" id="ARBA00031538"/>
    </source>
</evidence>
<comment type="subunit">
    <text evidence="12">Interacts with the Sec translocase complex via SecD. Specifically interacts with transmembrane segments of nascent integral membrane proteins during membrane integration.</text>
</comment>
<dbReference type="RefSeq" id="WP_080462305.1">
    <property type="nucleotide sequence ID" value="NZ_BMNJ01000001.1"/>
</dbReference>
<comment type="subcellular location">
    <subcellularLocation>
        <location evidence="1">Cell membrane</location>
        <topology evidence="1">Multi-pass membrane protein</topology>
    </subcellularLocation>
    <subcellularLocation>
        <location evidence="16">Membrane</location>
        <topology evidence="16">Multi-pass membrane protein</topology>
    </subcellularLocation>
</comment>
<feature type="transmembrane region" description="Helical" evidence="18">
    <location>
        <begin position="7"/>
        <end position="28"/>
    </location>
</feature>
<evidence type="ECO:0000256" key="17">
    <source>
        <dbReference type="SAM" id="MobiDB-lite"/>
    </source>
</evidence>
<feature type="region of interest" description="Disordered" evidence="17">
    <location>
        <begin position="271"/>
        <end position="398"/>
    </location>
</feature>
<reference evidence="20" key="2">
    <citation type="submission" date="2020-09" db="EMBL/GenBank/DDBJ databases">
        <authorList>
            <person name="Sun Q."/>
            <person name="Zhou Y."/>
        </authorList>
    </citation>
    <scope>NUCLEOTIDE SEQUENCE</scope>
    <source>
        <strain evidence="20">CGMCC 4.7372</strain>
    </source>
</reference>
<reference evidence="20" key="1">
    <citation type="journal article" date="2014" name="Int. J. Syst. Evol. Microbiol.">
        <title>Complete genome sequence of Corynebacterium casei LMG S-19264T (=DSM 44701T), isolated from a smear-ripened cheese.</title>
        <authorList>
            <consortium name="US DOE Joint Genome Institute (JGI-PGF)"/>
            <person name="Walter F."/>
            <person name="Albersmeier A."/>
            <person name="Kalinowski J."/>
            <person name="Ruckert C."/>
        </authorList>
    </citation>
    <scope>NUCLEOTIDE SEQUENCE</scope>
    <source>
        <strain evidence="20">CGMCC 4.7372</strain>
    </source>
</reference>
<dbReference type="GO" id="GO:0015031">
    <property type="term" value="P:protein transport"/>
    <property type="evidence" value="ECO:0007669"/>
    <property type="project" value="UniProtKB-KW"/>
</dbReference>
<evidence type="ECO:0000256" key="10">
    <source>
        <dbReference type="ARBA" id="ARBA00023186"/>
    </source>
</evidence>
<proteinExistence type="inferred from homology"/>
<dbReference type="OrthoDB" id="9780552at2"/>
<comment type="caution">
    <text evidence="20">The sequence shown here is derived from an EMBL/GenBank/DDBJ whole genome shotgun (WGS) entry which is preliminary data.</text>
</comment>
<keyword evidence="6 16" id="KW-0812">Transmembrane</keyword>
<evidence type="ECO:0000256" key="3">
    <source>
        <dbReference type="ARBA" id="ARBA00015325"/>
    </source>
</evidence>
<dbReference type="Proteomes" id="UP000614239">
    <property type="component" value="Unassembled WGS sequence"/>
</dbReference>
<dbReference type="Pfam" id="PF02096">
    <property type="entry name" value="60KD_IMP"/>
    <property type="match status" value="1"/>
</dbReference>
<keyword evidence="7" id="KW-0653">Protein transport</keyword>
<dbReference type="AlphaFoldDB" id="A0A8H9H6N9"/>
<protein>
    <recommendedName>
        <fullName evidence="3">Membrane protein insertase YidC</fullName>
    </recommendedName>
    <alternativeName>
        <fullName evidence="15">Foldase YidC</fullName>
    </alternativeName>
    <alternativeName>
        <fullName evidence="14">Membrane integrase YidC</fullName>
    </alternativeName>
    <alternativeName>
        <fullName evidence="13">Membrane protein YidC</fullName>
    </alternativeName>
</protein>
<evidence type="ECO:0000256" key="9">
    <source>
        <dbReference type="ARBA" id="ARBA00023136"/>
    </source>
</evidence>
<evidence type="ECO:0000256" key="15">
    <source>
        <dbReference type="ARBA" id="ARBA00033342"/>
    </source>
</evidence>
<evidence type="ECO:0000256" key="14">
    <source>
        <dbReference type="ARBA" id="ARBA00033245"/>
    </source>
</evidence>
<keyword evidence="4" id="KW-0813">Transport</keyword>
<feature type="domain" description="Membrane insertase YidC/Oxa/ALB C-terminal" evidence="19">
    <location>
        <begin position="36"/>
        <end position="261"/>
    </location>
</feature>
<dbReference type="GO" id="GO:0051205">
    <property type="term" value="P:protein insertion into membrane"/>
    <property type="evidence" value="ECO:0007669"/>
    <property type="project" value="TreeGrafter"/>
</dbReference>
<dbReference type="NCBIfam" id="NF002350">
    <property type="entry name" value="PRK01315.1"/>
    <property type="match status" value="1"/>
</dbReference>
<evidence type="ECO:0000259" key="19">
    <source>
        <dbReference type="Pfam" id="PF02096"/>
    </source>
</evidence>
<feature type="compositionally biased region" description="Basic residues" evidence="17">
    <location>
        <begin position="372"/>
        <end position="398"/>
    </location>
</feature>
<comment type="similarity">
    <text evidence="2">Belongs to the OXA1/ALB3/YidC family. Type 1 subfamily.</text>
</comment>
<dbReference type="InterPro" id="IPR028055">
    <property type="entry name" value="YidC/Oxa/ALB_C"/>
</dbReference>
<evidence type="ECO:0000256" key="5">
    <source>
        <dbReference type="ARBA" id="ARBA00022475"/>
    </source>
</evidence>
<keyword evidence="5" id="KW-1003">Cell membrane</keyword>
<evidence type="ECO:0000256" key="18">
    <source>
        <dbReference type="SAM" id="Phobius"/>
    </source>
</evidence>